<accession>A0A9N9KY56</accession>
<gene>
    <name evidence="12" type="ORF">HYFRA_00008621</name>
</gene>
<dbReference type="InterPro" id="IPR010795">
    <property type="entry name" value="Prenylcys_lyase"/>
</dbReference>
<dbReference type="GO" id="GO:0016705">
    <property type="term" value="F:oxidoreductase activity, acting on paired donors, with incorporation or reduction of molecular oxygen"/>
    <property type="evidence" value="ECO:0007669"/>
    <property type="project" value="InterPro"/>
</dbReference>
<keyword evidence="6 8" id="KW-0408">Iron</keyword>
<evidence type="ECO:0000256" key="1">
    <source>
        <dbReference type="ARBA" id="ARBA00001971"/>
    </source>
</evidence>
<reference evidence="12" key="1">
    <citation type="submission" date="2021-07" db="EMBL/GenBank/DDBJ databases">
        <authorList>
            <person name="Durling M."/>
        </authorList>
    </citation>
    <scope>NUCLEOTIDE SEQUENCE</scope>
</reference>
<dbReference type="GO" id="GO:0020037">
    <property type="term" value="F:heme binding"/>
    <property type="evidence" value="ECO:0007669"/>
    <property type="project" value="InterPro"/>
</dbReference>
<dbReference type="GO" id="GO:0005506">
    <property type="term" value="F:iron ion binding"/>
    <property type="evidence" value="ECO:0007669"/>
    <property type="project" value="InterPro"/>
</dbReference>
<feature type="domain" description="Prenylcysteine lyase" evidence="11">
    <location>
        <begin position="733"/>
        <end position="1081"/>
    </location>
</feature>
<keyword evidence="13" id="KW-1185">Reference proteome</keyword>
<feature type="compositionally biased region" description="Polar residues" evidence="9">
    <location>
        <begin position="609"/>
        <end position="623"/>
    </location>
</feature>
<keyword evidence="10" id="KW-0472">Membrane</keyword>
<evidence type="ECO:0000256" key="8">
    <source>
        <dbReference type="PIRSR" id="PIRSR602401-1"/>
    </source>
</evidence>
<dbReference type="InterPro" id="IPR036396">
    <property type="entry name" value="Cyt_P450_sf"/>
</dbReference>
<dbReference type="InterPro" id="IPR002401">
    <property type="entry name" value="Cyt_P450_E_grp-I"/>
</dbReference>
<dbReference type="GO" id="GO:0030328">
    <property type="term" value="P:prenylcysteine catabolic process"/>
    <property type="evidence" value="ECO:0007669"/>
    <property type="project" value="InterPro"/>
</dbReference>
<dbReference type="EMBL" id="CAJVRL010000058">
    <property type="protein sequence ID" value="CAG8954933.1"/>
    <property type="molecule type" value="Genomic_DNA"/>
</dbReference>
<evidence type="ECO:0000256" key="3">
    <source>
        <dbReference type="ARBA" id="ARBA00022617"/>
    </source>
</evidence>
<proteinExistence type="inferred from homology"/>
<comment type="cofactor">
    <cofactor evidence="1 8">
        <name>heme</name>
        <dbReference type="ChEBI" id="CHEBI:30413"/>
    </cofactor>
</comment>
<comment type="similarity">
    <text evidence="2">Belongs to the cytochrome P450 family.</text>
</comment>
<evidence type="ECO:0000256" key="4">
    <source>
        <dbReference type="ARBA" id="ARBA00022723"/>
    </source>
</evidence>
<evidence type="ECO:0000256" key="7">
    <source>
        <dbReference type="ARBA" id="ARBA00023033"/>
    </source>
</evidence>
<evidence type="ECO:0000259" key="11">
    <source>
        <dbReference type="Pfam" id="PF07156"/>
    </source>
</evidence>
<feature type="binding site" description="axial binding residue" evidence="8">
    <location>
        <position position="465"/>
    </location>
    <ligand>
        <name>heme</name>
        <dbReference type="ChEBI" id="CHEBI:30413"/>
    </ligand>
    <ligandPart>
        <name>Fe</name>
        <dbReference type="ChEBI" id="CHEBI:18248"/>
    </ligandPart>
</feature>
<dbReference type="PRINTS" id="PR00463">
    <property type="entry name" value="EP450I"/>
</dbReference>
<dbReference type="InterPro" id="IPR001128">
    <property type="entry name" value="Cyt_P450"/>
</dbReference>
<dbReference type="InterPro" id="IPR036188">
    <property type="entry name" value="FAD/NAD-bd_sf"/>
</dbReference>
<dbReference type="OrthoDB" id="437369at2759"/>
<evidence type="ECO:0000313" key="12">
    <source>
        <dbReference type="EMBL" id="CAG8954933.1"/>
    </source>
</evidence>
<sequence length="1083" mass="121243">MDSFATFSLAKPQMLIGISFAISLIYFIARSIYNIFFHPLAKYPGPILWKISALPLTYYSVKGTIPYQTHEIHEKYGPTVRLAPNELSYILEDAWADIYERKSGSRTSEMDRDENLVLDPPGARTEDLKLWSTDHAAHTRVRHVTSVKWPKMLIADDINFRRNLNPGFSDKALKEQEPTLKKYVDLLMQRLHENCHQPLDMVKWFNLITFDVIGDLTFGESFGSLEHARTHPWVDLIVSSFKSVILVMSWKRYGLDKYIMKLASKKSLDDMDNHRAMGEEKLRKRLGYTRSHPDFLSSSQKNLGTPEGPTWPELVSLVGAFIPAGSETTATLLAGSLYFLSTNPSTASKLVAEIRTAFKDESEINLINVSAKLPYMQAVINETLRIYPPAAGSLGRITPPEGCMIVGEFVPGNVSVAVNQWSANHSERNFRRPYEFLPGRWLGEKEFEGDRRKAFQPFSVGPRNCVGRALAFAESRLILARLIWNFDFELAQDARGWADKQPVYVVFQKPTLMAKLTPVLHKHLPSSASPKVCIPHLNLKPNPNFNIHFRRLKDPFNTLLEVNRIKRDKKTMSPNPYPPSYKSNKEDPPPPYSPAASARINERTPLFPDNNNNSAGPAGISTSYTLSQRPLPITTRKKIHLNITLLDKNPTIGGRLTLPFQSDNSILQKELHIEDLSTACLSQSSILAARAKSELSLNYGINRSSQTSLTKTGFYDGKGIIAEVSRPRDKFGWGWLKLVWRYGASVWRAGVLPDGTSSSFVEMMRKSSFPSHSESATYESVWEILEKGGMTGAVGLGAVERLGKNGVGGKYVEEILRPQVRRQGGAEIEEISDLVLSVLLKRENEGTCFDGEGGRVSEVLKKFVEKSGVELRLDTEVTGIKQEILDEGKKIWVLETKSTLNDTAESEYTGYDHLVIATPLNNSLFKSPNEDTAAREAIIYRPIHTTFILTNTTPSFSPLQALLPTTPTQIHELTHLRQIHIPTTQSLIQTLSLSRILSNSIIPDEQIHTLFNGPSNVKEILRWEIENAWPVSRPRSSGDSLGGFKLGDGLWSAGMGEGVVGGVDWSWVIGENVGRVLEREFGG</sequence>
<dbReference type="AlphaFoldDB" id="A0A9N9KY56"/>
<evidence type="ECO:0000256" key="2">
    <source>
        <dbReference type="ARBA" id="ARBA00010617"/>
    </source>
</evidence>
<feature type="transmembrane region" description="Helical" evidence="10">
    <location>
        <begin position="12"/>
        <end position="29"/>
    </location>
</feature>
<dbReference type="CDD" id="cd11058">
    <property type="entry name" value="CYP60B-like"/>
    <property type="match status" value="1"/>
</dbReference>
<keyword evidence="3 8" id="KW-0349">Heme</keyword>
<keyword evidence="4 8" id="KW-0479">Metal-binding</keyword>
<dbReference type="Proteomes" id="UP000696280">
    <property type="component" value="Unassembled WGS sequence"/>
</dbReference>
<evidence type="ECO:0000256" key="6">
    <source>
        <dbReference type="ARBA" id="ARBA00023004"/>
    </source>
</evidence>
<keyword evidence="10" id="KW-1133">Transmembrane helix</keyword>
<keyword evidence="7" id="KW-0503">Monooxygenase</keyword>
<evidence type="ECO:0000256" key="10">
    <source>
        <dbReference type="SAM" id="Phobius"/>
    </source>
</evidence>
<dbReference type="GO" id="GO:0016670">
    <property type="term" value="F:oxidoreductase activity, acting on a sulfur group of donors, oxygen as acceptor"/>
    <property type="evidence" value="ECO:0007669"/>
    <property type="project" value="InterPro"/>
</dbReference>
<dbReference type="InterPro" id="IPR050121">
    <property type="entry name" value="Cytochrome_P450_monoxygenase"/>
</dbReference>
<evidence type="ECO:0000313" key="13">
    <source>
        <dbReference type="Proteomes" id="UP000696280"/>
    </source>
</evidence>
<dbReference type="PRINTS" id="PR00385">
    <property type="entry name" value="P450"/>
</dbReference>
<name>A0A9N9KY56_9HELO</name>
<comment type="caution">
    <text evidence="12">The sequence shown here is derived from an EMBL/GenBank/DDBJ whole genome shotgun (WGS) entry which is preliminary data.</text>
</comment>
<dbReference type="Gene3D" id="1.10.630.10">
    <property type="entry name" value="Cytochrome P450"/>
    <property type="match status" value="1"/>
</dbReference>
<protein>
    <recommendedName>
        <fullName evidence="11">Prenylcysteine lyase domain-containing protein</fullName>
    </recommendedName>
</protein>
<dbReference type="SUPFAM" id="SSF51905">
    <property type="entry name" value="FAD/NAD(P)-binding domain"/>
    <property type="match status" value="1"/>
</dbReference>
<dbReference type="Pfam" id="PF00067">
    <property type="entry name" value="p450"/>
    <property type="match status" value="1"/>
</dbReference>
<dbReference type="PANTHER" id="PTHR24305:SF230">
    <property type="entry name" value="P450, PUTATIVE (EUROFUNG)-RELATED"/>
    <property type="match status" value="1"/>
</dbReference>
<dbReference type="Pfam" id="PF07156">
    <property type="entry name" value="Prenylcys_lyase"/>
    <property type="match status" value="1"/>
</dbReference>
<dbReference type="PROSITE" id="PS00086">
    <property type="entry name" value="CYTOCHROME_P450"/>
    <property type="match status" value="1"/>
</dbReference>
<dbReference type="InterPro" id="IPR017972">
    <property type="entry name" value="Cyt_P450_CS"/>
</dbReference>
<dbReference type="SUPFAM" id="SSF48264">
    <property type="entry name" value="Cytochrome P450"/>
    <property type="match status" value="1"/>
</dbReference>
<feature type="region of interest" description="Disordered" evidence="9">
    <location>
        <begin position="567"/>
        <end position="623"/>
    </location>
</feature>
<keyword evidence="10" id="KW-0812">Transmembrane</keyword>
<evidence type="ECO:0000256" key="5">
    <source>
        <dbReference type="ARBA" id="ARBA00023002"/>
    </source>
</evidence>
<dbReference type="GO" id="GO:0004497">
    <property type="term" value="F:monooxygenase activity"/>
    <property type="evidence" value="ECO:0007669"/>
    <property type="project" value="UniProtKB-KW"/>
</dbReference>
<dbReference type="PANTHER" id="PTHR24305">
    <property type="entry name" value="CYTOCHROME P450"/>
    <property type="match status" value="1"/>
</dbReference>
<keyword evidence="5" id="KW-0560">Oxidoreductase</keyword>
<evidence type="ECO:0000256" key="9">
    <source>
        <dbReference type="SAM" id="MobiDB-lite"/>
    </source>
</evidence>
<organism evidence="12 13">
    <name type="scientific">Hymenoscyphus fraxineus</name>
    <dbReference type="NCBI Taxonomy" id="746836"/>
    <lineage>
        <taxon>Eukaryota</taxon>
        <taxon>Fungi</taxon>
        <taxon>Dikarya</taxon>
        <taxon>Ascomycota</taxon>
        <taxon>Pezizomycotina</taxon>
        <taxon>Leotiomycetes</taxon>
        <taxon>Helotiales</taxon>
        <taxon>Helotiaceae</taxon>
        <taxon>Hymenoscyphus</taxon>
    </lineage>
</organism>